<evidence type="ECO:0000313" key="5">
    <source>
        <dbReference type="Proteomes" id="UP000735302"/>
    </source>
</evidence>
<proteinExistence type="predicted"/>
<dbReference type="Gene3D" id="3.80.10.10">
    <property type="entry name" value="Ribonuclease Inhibitor"/>
    <property type="match status" value="1"/>
</dbReference>
<keyword evidence="3" id="KW-0732">Signal</keyword>
<dbReference type="AlphaFoldDB" id="A0AAV4B5U0"/>
<gene>
    <name evidence="4" type="ORF">PoB_004105200</name>
</gene>
<name>A0AAV4B5U0_9GAST</name>
<dbReference type="PANTHER" id="PTHR45712:SF22">
    <property type="entry name" value="INSULIN-LIKE GROWTH FACTOR-BINDING PROTEIN COMPLEX ACID LABILE SUBUNIT"/>
    <property type="match status" value="1"/>
</dbReference>
<dbReference type="InterPro" id="IPR032675">
    <property type="entry name" value="LRR_dom_sf"/>
</dbReference>
<dbReference type="Proteomes" id="UP000735302">
    <property type="component" value="Unassembled WGS sequence"/>
</dbReference>
<accession>A0AAV4B5U0</accession>
<dbReference type="InterPro" id="IPR026906">
    <property type="entry name" value="LRR_5"/>
</dbReference>
<dbReference type="GO" id="GO:0005615">
    <property type="term" value="C:extracellular space"/>
    <property type="evidence" value="ECO:0007669"/>
    <property type="project" value="TreeGrafter"/>
</dbReference>
<evidence type="ECO:0000256" key="3">
    <source>
        <dbReference type="SAM" id="SignalP"/>
    </source>
</evidence>
<evidence type="ECO:0000256" key="2">
    <source>
        <dbReference type="ARBA" id="ARBA00022737"/>
    </source>
</evidence>
<keyword evidence="1" id="KW-0433">Leucine-rich repeat</keyword>
<keyword evidence="2" id="KW-0677">Repeat</keyword>
<protein>
    <submittedName>
        <fullName evidence="4">Leucine-rich repeat and immunoglobulin domain-containing nogo receptor-interacting protein</fullName>
    </submittedName>
</protein>
<feature type="signal peptide" evidence="3">
    <location>
        <begin position="1"/>
        <end position="26"/>
    </location>
</feature>
<dbReference type="EMBL" id="BLXT01004580">
    <property type="protein sequence ID" value="GFO14547.1"/>
    <property type="molecule type" value="Genomic_DNA"/>
</dbReference>
<dbReference type="InterPro" id="IPR050333">
    <property type="entry name" value="SLRP"/>
</dbReference>
<sequence>MGLKGFCSRMPLRALWILYIVHQVNARCGSLCQCNGREAVCGGINSLTDLKLSDSVVEVHIKGGAFPVVGPNSFGDQVEIIKFIGCKIGEIQSEAFSNLHNLQKLLFKASVISRIMPCGFSSLDNVLDIAFSTVSINDVKKGAFNNITGLESLNISQSEIINLQSLAFHNIEAKSISFSDTSLENIETAAFSKLYNVESFALHYVDVQSMASGAFHNISNFTKVQIKMSGFQKLHHKTLMELREATPRNHEGFHFEDSIIACECSSAPLLEYIQRNPTSVSESVKCSLPSKSIAEVTPENVCRGYQRQKYCHKINLSPPTCLTAVISSQILQVETICPTRLQADRSDKPHASKISSEKNGWVITRATGQSNASTKTRRCVFGFMEVLFASYFLRATLLRFT</sequence>
<reference evidence="4 5" key="1">
    <citation type="journal article" date="2021" name="Elife">
        <title>Chloroplast acquisition without the gene transfer in kleptoplastic sea slugs, Plakobranchus ocellatus.</title>
        <authorList>
            <person name="Maeda T."/>
            <person name="Takahashi S."/>
            <person name="Yoshida T."/>
            <person name="Shimamura S."/>
            <person name="Takaki Y."/>
            <person name="Nagai Y."/>
            <person name="Toyoda A."/>
            <person name="Suzuki Y."/>
            <person name="Arimoto A."/>
            <person name="Ishii H."/>
            <person name="Satoh N."/>
            <person name="Nishiyama T."/>
            <person name="Hasebe M."/>
            <person name="Maruyama T."/>
            <person name="Minagawa J."/>
            <person name="Obokata J."/>
            <person name="Shigenobu S."/>
        </authorList>
    </citation>
    <scope>NUCLEOTIDE SEQUENCE [LARGE SCALE GENOMIC DNA]</scope>
</reference>
<feature type="chain" id="PRO_5044011086" evidence="3">
    <location>
        <begin position="27"/>
        <end position="401"/>
    </location>
</feature>
<evidence type="ECO:0000313" key="4">
    <source>
        <dbReference type="EMBL" id="GFO14547.1"/>
    </source>
</evidence>
<dbReference type="SUPFAM" id="SSF52058">
    <property type="entry name" value="L domain-like"/>
    <property type="match status" value="1"/>
</dbReference>
<dbReference type="PANTHER" id="PTHR45712">
    <property type="entry name" value="AGAP008170-PA"/>
    <property type="match status" value="1"/>
</dbReference>
<dbReference type="Pfam" id="PF13306">
    <property type="entry name" value="LRR_5"/>
    <property type="match status" value="1"/>
</dbReference>
<keyword evidence="5" id="KW-1185">Reference proteome</keyword>
<comment type="caution">
    <text evidence="4">The sequence shown here is derived from an EMBL/GenBank/DDBJ whole genome shotgun (WGS) entry which is preliminary data.</text>
</comment>
<evidence type="ECO:0000256" key="1">
    <source>
        <dbReference type="ARBA" id="ARBA00022614"/>
    </source>
</evidence>
<keyword evidence="4" id="KW-0675">Receptor</keyword>
<organism evidence="4 5">
    <name type="scientific">Plakobranchus ocellatus</name>
    <dbReference type="NCBI Taxonomy" id="259542"/>
    <lineage>
        <taxon>Eukaryota</taxon>
        <taxon>Metazoa</taxon>
        <taxon>Spiralia</taxon>
        <taxon>Lophotrochozoa</taxon>
        <taxon>Mollusca</taxon>
        <taxon>Gastropoda</taxon>
        <taxon>Heterobranchia</taxon>
        <taxon>Euthyneura</taxon>
        <taxon>Panpulmonata</taxon>
        <taxon>Sacoglossa</taxon>
        <taxon>Placobranchoidea</taxon>
        <taxon>Plakobranchidae</taxon>
        <taxon>Plakobranchus</taxon>
    </lineage>
</organism>